<reference evidence="1 2" key="1">
    <citation type="submission" date="2018-09" db="EMBL/GenBank/DDBJ databases">
        <title>Cohnella cavernae sp. nov., isolated from a karst cave.</title>
        <authorList>
            <person name="Zhu H."/>
        </authorList>
    </citation>
    <scope>NUCLEOTIDE SEQUENCE [LARGE SCALE GENOMIC DNA]</scope>
    <source>
        <strain evidence="1 2">K2E09-144</strain>
    </source>
</reference>
<dbReference type="AlphaFoldDB" id="A0A398CLJ0"/>
<proteinExistence type="predicted"/>
<organism evidence="1 2">
    <name type="scientific">Cohnella faecalis</name>
    <dbReference type="NCBI Taxonomy" id="2315694"/>
    <lineage>
        <taxon>Bacteria</taxon>
        <taxon>Bacillati</taxon>
        <taxon>Bacillota</taxon>
        <taxon>Bacilli</taxon>
        <taxon>Bacillales</taxon>
        <taxon>Paenibacillaceae</taxon>
        <taxon>Cohnella</taxon>
    </lineage>
</organism>
<dbReference type="EMBL" id="QXJM01000054">
    <property type="protein sequence ID" value="RIE00491.1"/>
    <property type="molecule type" value="Genomic_DNA"/>
</dbReference>
<comment type="caution">
    <text evidence="1">The sequence shown here is derived from an EMBL/GenBank/DDBJ whole genome shotgun (WGS) entry which is preliminary data.</text>
</comment>
<evidence type="ECO:0000313" key="2">
    <source>
        <dbReference type="Proteomes" id="UP000266340"/>
    </source>
</evidence>
<accession>A0A398CLJ0</accession>
<name>A0A398CLJ0_9BACL</name>
<keyword evidence="2" id="KW-1185">Reference proteome</keyword>
<dbReference type="Proteomes" id="UP000266340">
    <property type="component" value="Unassembled WGS sequence"/>
</dbReference>
<evidence type="ECO:0000313" key="1">
    <source>
        <dbReference type="EMBL" id="RIE00491.1"/>
    </source>
</evidence>
<sequence>MEIESIPNDTQYFQKLRTYIAAISFRTSLKSERLLSENLAKQAVWGHQSHASGIRHVRRVQQSCYRFPFL</sequence>
<gene>
    <name evidence="1" type="ORF">D3H35_28160</name>
</gene>
<protein>
    <submittedName>
        <fullName evidence="1">Uncharacterized protein</fullName>
    </submittedName>
</protein>